<feature type="transmembrane region" description="Helical" evidence="1">
    <location>
        <begin position="20"/>
        <end position="42"/>
    </location>
</feature>
<keyword evidence="1" id="KW-1133">Transmembrane helix</keyword>
<gene>
    <name evidence="2" type="ORF">GCM10009007_09310</name>
</gene>
<dbReference type="Pfam" id="PF05751">
    <property type="entry name" value="FixH"/>
    <property type="match status" value="1"/>
</dbReference>
<keyword evidence="1" id="KW-0472">Membrane</keyword>
<evidence type="ECO:0000313" key="3">
    <source>
        <dbReference type="Proteomes" id="UP000614287"/>
    </source>
</evidence>
<dbReference type="RefSeq" id="WP_189492336.1">
    <property type="nucleotide sequence ID" value="NZ_BMZG01000004.1"/>
</dbReference>
<reference evidence="2" key="2">
    <citation type="submission" date="2020-09" db="EMBL/GenBank/DDBJ databases">
        <authorList>
            <person name="Sun Q."/>
            <person name="Kim S."/>
        </authorList>
    </citation>
    <scope>NUCLEOTIDE SEQUENCE</scope>
    <source>
        <strain evidence="2">KCTC 32501</strain>
    </source>
</reference>
<dbReference type="AlphaFoldDB" id="A0A8J3G085"/>
<sequence>MNAHAKDPSFKPWYRSRWAWFVFALPIIVVVASFLTLSIAIVSDDGVVATDYYKKGLSVNQDLTRDQYARDIGLIGQLTVKGTQLELRLSANDATGIAGQPLNLSAQNYASKTEDQTIVLLPRGDGLWYGQLAEPLGIGRWQLYIESTQWRLQSETGGEPKAPLVFKAGT</sequence>
<dbReference type="EMBL" id="BMZG01000004">
    <property type="protein sequence ID" value="GHA70645.1"/>
    <property type="molecule type" value="Genomic_DNA"/>
</dbReference>
<protein>
    <recommendedName>
        <fullName evidence="4">Nitrogen fixation protein FixH</fullName>
    </recommendedName>
</protein>
<accession>A0A8J3G085</accession>
<dbReference type="InterPro" id="IPR008620">
    <property type="entry name" value="FixH"/>
</dbReference>
<dbReference type="Proteomes" id="UP000614287">
    <property type="component" value="Unassembled WGS sequence"/>
</dbReference>
<evidence type="ECO:0008006" key="4">
    <source>
        <dbReference type="Google" id="ProtNLM"/>
    </source>
</evidence>
<evidence type="ECO:0000256" key="1">
    <source>
        <dbReference type="SAM" id="Phobius"/>
    </source>
</evidence>
<keyword evidence="1" id="KW-0812">Transmembrane</keyword>
<name>A0A8J3G085_9BURK</name>
<comment type="caution">
    <text evidence="2">The sequence shown here is derived from an EMBL/GenBank/DDBJ whole genome shotgun (WGS) entry which is preliminary data.</text>
</comment>
<reference evidence="2" key="1">
    <citation type="journal article" date="2014" name="Int. J. Syst. Evol. Microbiol.">
        <title>Complete genome sequence of Corynebacterium casei LMG S-19264T (=DSM 44701T), isolated from a smear-ripened cheese.</title>
        <authorList>
            <consortium name="US DOE Joint Genome Institute (JGI-PGF)"/>
            <person name="Walter F."/>
            <person name="Albersmeier A."/>
            <person name="Kalinowski J."/>
            <person name="Ruckert C."/>
        </authorList>
    </citation>
    <scope>NUCLEOTIDE SEQUENCE</scope>
    <source>
        <strain evidence="2">KCTC 32501</strain>
    </source>
</reference>
<evidence type="ECO:0000313" key="2">
    <source>
        <dbReference type="EMBL" id="GHA70645.1"/>
    </source>
</evidence>
<proteinExistence type="predicted"/>
<keyword evidence="3" id="KW-1185">Reference proteome</keyword>
<organism evidence="2 3">
    <name type="scientific">Formosimonas limnophila</name>
    <dbReference type="NCBI Taxonomy" id="1384487"/>
    <lineage>
        <taxon>Bacteria</taxon>
        <taxon>Pseudomonadati</taxon>
        <taxon>Pseudomonadota</taxon>
        <taxon>Betaproteobacteria</taxon>
        <taxon>Burkholderiales</taxon>
        <taxon>Burkholderiaceae</taxon>
        <taxon>Formosimonas</taxon>
    </lineage>
</organism>